<accession>A0A5B7GL70</accession>
<evidence type="ECO:0000313" key="2">
    <source>
        <dbReference type="EMBL" id="MPC57718.1"/>
    </source>
</evidence>
<feature type="region of interest" description="Disordered" evidence="1">
    <location>
        <begin position="86"/>
        <end position="113"/>
    </location>
</feature>
<dbReference type="Proteomes" id="UP000324222">
    <property type="component" value="Unassembled WGS sequence"/>
</dbReference>
<evidence type="ECO:0000256" key="1">
    <source>
        <dbReference type="SAM" id="MobiDB-lite"/>
    </source>
</evidence>
<protein>
    <submittedName>
        <fullName evidence="2">Uncharacterized protein</fullName>
    </submittedName>
</protein>
<keyword evidence="3" id="KW-1185">Reference proteome</keyword>
<feature type="compositionally biased region" description="Polar residues" evidence="1">
    <location>
        <begin position="104"/>
        <end position="113"/>
    </location>
</feature>
<feature type="compositionally biased region" description="Basic and acidic residues" evidence="1">
    <location>
        <begin position="86"/>
        <end position="103"/>
    </location>
</feature>
<reference evidence="2 3" key="1">
    <citation type="submission" date="2019-05" db="EMBL/GenBank/DDBJ databases">
        <title>Another draft genome of Portunus trituberculatus and its Hox gene families provides insights of decapod evolution.</title>
        <authorList>
            <person name="Jeong J.-H."/>
            <person name="Song I."/>
            <person name="Kim S."/>
            <person name="Choi T."/>
            <person name="Kim D."/>
            <person name="Ryu S."/>
            <person name="Kim W."/>
        </authorList>
    </citation>
    <scope>NUCLEOTIDE SEQUENCE [LARGE SCALE GENOMIC DNA]</scope>
    <source>
        <tissue evidence="2">Muscle</tissue>
    </source>
</reference>
<organism evidence="2 3">
    <name type="scientific">Portunus trituberculatus</name>
    <name type="common">Swimming crab</name>
    <name type="synonym">Neptunus trituberculatus</name>
    <dbReference type="NCBI Taxonomy" id="210409"/>
    <lineage>
        <taxon>Eukaryota</taxon>
        <taxon>Metazoa</taxon>
        <taxon>Ecdysozoa</taxon>
        <taxon>Arthropoda</taxon>
        <taxon>Crustacea</taxon>
        <taxon>Multicrustacea</taxon>
        <taxon>Malacostraca</taxon>
        <taxon>Eumalacostraca</taxon>
        <taxon>Eucarida</taxon>
        <taxon>Decapoda</taxon>
        <taxon>Pleocyemata</taxon>
        <taxon>Brachyura</taxon>
        <taxon>Eubrachyura</taxon>
        <taxon>Portunoidea</taxon>
        <taxon>Portunidae</taxon>
        <taxon>Portuninae</taxon>
        <taxon>Portunus</taxon>
    </lineage>
</organism>
<dbReference type="EMBL" id="VSRR010015021">
    <property type="protein sequence ID" value="MPC57718.1"/>
    <property type="molecule type" value="Genomic_DNA"/>
</dbReference>
<evidence type="ECO:0000313" key="3">
    <source>
        <dbReference type="Proteomes" id="UP000324222"/>
    </source>
</evidence>
<comment type="caution">
    <text evidence="2">The sequence shown here is derived from an EMBL/GenBank/DDBJ whole genome shotgun (WGS) entry which is preliminary data.</text>
</comment>
<dbReference type="AlphaFoldDB" id="A0A5B7GL70"/>
<name>A0A5B7GL70_PORTR</name>
<gene>
    <name evidence="2" type="ORF">E2C01_051705</name>
</gene>
<proteinExistence type="predicted"/>
<sequence length="113" mass="12947">MDEISTLLTLENSANHLRGLLKIIVVRAVFQNSSHKHGTHHSLPALHVEERAAYCDLQIRCWDSTCKLPFLLYIVMNGRVERREGEEECSRKKYGVERNDGRMSRTSGIAKSH</sequence>